<organism evidence="3 4">
    <name type="scientific">Thalassiosira oceanica</name>
    <name type="common">Marine diatom</name>
    <dbReference type="NCBI Taxonomy" id="159749"/>
    <lineage>
        <taxon>Eukaryota</taxon>
        <taxon>Sar</taxon>
        <taxon>Stramenopiles</taxon>
        <taxon>Ochrophyta</taxon>
        <taxon>Bacillariophyta</taxon>
        <taxon>Coscinodiscophyceae</taxon>
        <taxon>Thalassiosirophycidae</taxon>
        <taxon>Thalassiosirales</taxon>
        <taxon>Thalassiosiraceae</taxon>
        <taxon>Thalassiosira</taxon>
    </lineage>
</organism>
<dbReference type="OrthoDB" id="45329at2759"/>
<feature type="transmembrane region" description="Helical" evidence="2">
    <location>
        <begin position="114"/>
        <end position="134"/>
    </location>
</feature>
<dbReference type="AlphaFoldDB" id="K0STK9"/>
<dbReference type="eggNOG" id="ENOG502S2IJ">
    <property type="taxonomic scope" value="Eukaryota"/>
</dbReference>
<evidence type="ECO:0000256" key="1">
    <source>
        <dbReference type="SAM" id="MobiDB-lite"/>
    </source>
</evidence>
<evidence type="ECO:0000313" key="3">
    <source>
        <dbReference type="EMBL" id="EJK68695.1"/>
    </source>
</evidence>
<feature type="transmembrane region" description="Helical" evidence="2">
    <location>
        <begin position="150"/>
        <end position="172"/>
    </location>
</feature>
<sequence length="1174" mass="130051">MATAPPKLTDEDTLGYTDDGTTSTPTTTTGLRRRRRSAANRDGKVSFPVEEPRIMNADHSDHGGTDETTSGGGVGEESSNSQAFVPSLIGAMRPSKNSSQHDMVIQTLDRHFKYVAGGILCTWASIVVMVYSVMPSGSFRRLEGLERNSAIVACCLIAVPLLSRILPIFGIFGSGRAPWASGVWMGALAVQVVACLTDFLMAFFPSPVLVDPVLGTHVHLLRWCEWCPCAFCMTFLMEGCDLHWEGGDNLPRNFIRDKYVFAATQGGACVFGLIFPFLNPAAWYLAMCVSCMLYLQNYPRLAERTRSIPASIKEGASVEELERYNAAKLALRLRRLTIFVWSSIVTVFFAGGLGPKYASAGSIFANPSINMVAESFFDVVSKVFFMGIIVDINRAIFDPFTRAERRLEELRMLMVAVWESSSDVIAISVQNGQGVSVMLSPHVYNLRQGMTQKPKESAKRTKNSIVYQLSQDAFLAGPREKDTKDGNPSDDMALEEEQPQEPLVRPEMISDIGSLSFLSMREARNVKGDEVAEIDETVLRALSDVVVKAWSPSSDQDTIFRHTLHWTSSLSGDENTIRSEAKVNRIDKNAVIVVIRDISARVRAFETEKQMLYETTSRRKDAEANRFTRHEVKNGLLAAIGLYESLCDVQRGQLAKDQLNTGEQSIAIASEQGLGLDSHDSTSDDIVRCMTELGKSLHQTLDTILIEAMTRDLVHDLYRPYKEVVNLAAALSGFDGDGVGGSRLGRNLTRFPLITRPSPLPTFHMDPNLIRYLHRQALSNACKYGKVAGTVLTEIIYQEDDECLTVNVINLPGKFHHQLLALGKKAEKNVFEKGQQMHSTFESELGSTNISKRSETAALPGDGGCFQETRTVISVKLPARPFGANRITRKAYDIKAFKLPEKTWGIAIDDSKVQMKLLSKFFEFAGIPKDRIKVFGKSSKEVLTFVDFVVHFMDENMGDPVLLIADENLDITDEASKHVTISGSQLVETIRKRLLQEQEKQLVSLIRSANDSSSDVAIYNARAHGFLPKAPIKKGNVLETLAPLWISRYPESQEEISFSGTSCGESVSSDSLESASFASLNDDDLVTSPIEILNRVNEVDTIFAMGSPLENFRLIKDKLHLLKGDLLTLPQMGSKVIGAIGMINSFRQLDTDQQLSAQWTILKDMISSWWPREN</sequence>
<feature type="compositionally biased region" description="Low complexity" evidence="1">
    <location>
        <begin position="17"/>
        <end position="30"/>
    </location>
</feature>
<reference evidence="3 4" key="1">
    <citation type="journal article" date="2012" name="Genome Biol.">
        <title>Genome and low-iron response of an oceanic diatom adapted to chronic iron limitation.</title>
        <authorList>
            <person name="Lommer M."/>
            <person name="Specht M."/>
            <person name="Roy A.S."/>
            <person name="Kraemer L."/>
            <person name="Andreson R."/>
            <person name="Gutowska M.A."/>
            <person name="Wolf J."/>
            <person name="Bergner S.V."/>
            <person name="Schilhabel M.B."/>
            <person name="Klostermeier U.C."/>
            <person name="Beiko R.G."/>
            <person name="Rosenstiel P."/>
            <person name="Hippler M."/>
            <person name="Laroche J."/>
        </authorList>
    </citation>
    <scope>NUCLEOTIDE SEQUENCE [LARGE SCALE GENOMIC DNA]</scope>
    <source>
        <strain evidence="3 4">CCMP1005</strain>
    </source>
</reference>
<dbReference type="OMA" id="GMINSFR"/>
<evidence type="ECO:0000313" key="4">
    <source>
        <dbReference type="Proteomes" id="UP000266841"/>
    </source>
</evidence>
<feature type="compositionally biased region" description="Basic and acidic residues" evidence="1">
    <location>
        <begin position="39"/>
        <end position="65"/>
    </location>
</feature>
<keyword evidence="4" id="KW-1185">Reference proteome</keyword>
<keyword evidence="2" id="KW-1133">Transmembrane helix</keyword>
<keyword evidence="2" id="KW-0472">Membrane</keyword>
<feature type="transmembrane region" description="Helical" evidence="2">
    <location>
        <begin position="281"/>
        <end position="298"/>
    </location>
</feature>
<dbReference type="EMBL" id="AGNL01010969">
    <property type="protein sequence ID" value="EJK68695.1"/>
    <property type="molecule type" value="Genomic_DNA"/>
</dbReference>
<feature type="transmembrane region" description="Helical" evidence="2">
    <location>
        <begin position="184"/>
        <end position="204"/>
    </location>
</feature>
<feature type="compositionally biased region" description="Basic and acidic residues" evidence="1">
    <location>
        <begin position="478"/>
        <end position="487"/>
    </location>
</feature>
<protein>
    <submittedName>
        <fullName evidence="3">Uncharacterized protein</fullName>
    </submittedName>
</protein>
<name>K0STK9_THAOC</name>
<evidence type="ECO:0000256" key="2">
    <source>
        <dbReference type="SAM" id="Phobius"/>
    </source>
</evidence>
<keyword evidence="2" id="KW-0812">Transmembrane</keyword>
<dbReference type="Proteomes" id="UP000266841">
    <property type="component" value="Unassembled WGS sequence"/>
</dbReference>
<comment type="caution">
    <text evidence="3">The sequence shown here is derived from an EMBL/GenBank/DDBJ whole genome shotgun (WGS) entry which is preliminary data.</text>
</comment>
<feature type="region of interest" description="Disordered" evidence="1">
    <location>
        <begin position="477"/>
        <end position="502"/>
    </location>
</feature>
<feature type="region of interest" description="Disordered" evidence="1">
    <location>
        <begin position="1"/>
        <end position="80"/>
    </location>
</feature>
<feature type="transmembrane region" description="Helical" evidence="2">
    <location>
        <begin position="338"/>
        <end position="358"/>
    </location>
</feature>
<gene>
    <name evidence="3" type="ORF">THAOC_10101</name>
</gene>
<proteinExistence type="predicted"/>
<accession>K0STK9</accession>